<dbReference type="EMBL" id="EQ962655">
    <property type="protein sequence ID" value="EED18047.1"/>
    <property type="molecule type" value="Genomic_DNA"/>
</dbReference>
<dbReference type="GO" id="GO:0046872">
    <property type="term" value="F:metal ion binding"/>
    <property type="evidence" value="ECO:0007669"/>
    <property type="project" value="UniProtKB-KW"/>
</dbReference>
<dbReference type="InterPro" id="IPR029044">
    <property type="entry name" value="Nucleotide-diphossugar_trans"/>
</dbReference>
<proteinExistence type="predicted"/>
<dbReference type="Proteomes" id="UP000001745">
    <property type="component" value="Unassembled WGS sequence"/>
</dbReference>
<dbReference type="PhylomeDB" id="B8M9P5"/>
<evidence type="ECO:0000256" key="1">
    <source>
        <dbReference type="ARBA" id="ARBA00022723"/>
    </source>
</evidence>
<dbReference type="InterPro" id="IPR021858">
    <property type="entry name" value="Fun_TF"/>
</dbReference>
<dbReference type="GO" id="GO:0006777">
    <property type="term" value="P:Mo-molybdopterin cofactor biosynthetic process"/>
    <property type="evidence" value="ECO:0007669"/>
    <property type="project" value="UniProtKB-KW"/>
</dbReference>
<dbReference type="InterPro" id="IPR025877">
    <property type="entry name" value="MobA-like_NTP_Trfase"/>
</dbReference>
<keyword evidence="5" id="KW-0547">Nucleotide-binding</keyword>
<dbReference type="InParanoid" id="B8M9P5"/>
<dbReference type="VEuPathDB" id="FungiDB:TSTA_118170"/>
<evidence type="ECO:0000313" key="10">
    <source>
        <dbReference type="EMBL" id="EED18047.1"/>
    </source>
</evidence>
<dbReference type="GO" id="GO:0016779">
    <property type="term" value="F:nucleotidyltransferase activity"/>
    <property type="evidence" value="ECO:0007669"/>
    <property type="project" value="UniProtKB-ARBA"/>
</dbReference>
<dbReference type="PANTHER" id="PTHR36206">
    <property type="entry name" value="ASPERCRYPTIN BIOSYNTHESIS CLUSTER-SPECIFIC TRANSCRIPTION REGULATOR ATNN-RELATED"/>
    <property type="match status" value="1"/>
</dbReference>
<dbReference type="Pfam" id="PF12804">
    <property type="entry name" value="NTP_transf_3"/>
    <property type="match status" value="1"/>
</dbReference>
<dbReference type="RefSeq" id="XP_002482039.1">
    <property type="nucleotide sequence ID" value="XM_002481994.1"/>
</dbReference>
<protein>
    <recommendedName>
        <fullName evidence="9">MobA-like NTP transferase domain-containing protein</fullName>
    </recommendedName>
</protein>
<keyword evidence="8" id="KW-0539">Nucleus</keyword>
<accession>B8M9P5</accession>
<keyword evidence="4" id="KW-0238">DNA-binding</keyword>
<dbReference type="GeneID" id="8099741"/>
<dbReference type="GO" id="GO:0005525">
    <property type="term" value="F:GTP binding"/>
    <property type="evidence" value="ECO:0007669"/>
    <property type="project" value="UniProtKB-KW"/>
</dbReference>
<dbReference type="GO" id="GO:0003677">
    <property type="term" value="F:DNA binding"/>
    <property type="evidence" value="ECO:0007669"/>
    <property type="project" value="UniProtKB-KW"/>
</dbReference>
<reference evidence="11" key="1">
    <citation type="journal article" date="2015" name="Genome Announc.">
        <title>Genome sequence of the AIDS-associated pathogen Penicillium marneffei (ATCC18224) and its near taxonomic relative Talaromyces stipitatus (ATCC10500).</title>
        <authorList>
            <person name="Nierman W.C."/>
            <person name="Fedorova-Abrams N.D."/>
            <person name="Andrianopoulos A."/>
        </authorList>
    </citation>
    <scope>NUCLEOTIDE SEQUENCE [LARGE SCALE GENOMIC DNA]</scope>
    <source>
        <strain evidence="11">ATCC 10500 / CBS 375.48 / QM 6759 / NRRL 1006</strain>
    </source>
</reference>
<dbReference type="HOGENOM" id="CLU_357216_0_0_1"/>
<evidence type="ECO:0000256" key="8">
    <source>
        <dbReference type="ARBA" id="ARBA00023242"/>
    </source>
</evidence>
<organism evidence="10 11">
    <name type="scientific">Talaromyces stipitatus (strain ATCC 10500 / CBS 375.48 / QM 6759 / NRRL 1006)</name>
    <name type="common">Penicillium stipitatum</name>
    <dbReference type="NCBI Taxonomy" id="441959"/>
    <lineage>
        <taxon>Eukaryota</taxon>
        <taxon>Fungi</taxon>
        <taxon>Dikarya</taxon>
        <taxon>Ascomycota</taxon>
        <taxon>Pezizomycotina</taxon>
        <taxon>Eurotiomycetes</taxon>
        <taxon>Eurotiomycetidae</taxon>
        <taxon>Eurotiales</taxon>
        <taxon>Trichocomaceae</taxon>
        <taxon>Talaromyces</taxon>
        <taxon>Talaromyces sect. Talaromyces</taxon>
    </lineage>
</organism>
<keyword evidence="1" id="KW-0479">Metal-binding</keyword>
<keyword evidence="2" id="KW-0862">Zinc</keyword>
<evidence type="ECO:0000256" key="7">
    <source>
        <dbReference type="ARBA" id="ARBA00023163"/>
    </source>
</evidence>
<dbReference type="AlphaFoldDB" id="B8M9P5"/>
<evidence type="ECO:0000256" key="4">
    <source>
        <dbReference type="ARBA" id="ARBA00023125"/>
    </source>
</evidence>
<dbReference type="InterPro" id="IPR052360">
    <property type="entry name" value="Transcr_Regulatory_Proteins"/>
</dbReference>
<dbReference type="OrthoDB" id="2593732at2759"/>
<evidence type="ECO:0000256" key="5">
    <source>
        <dbReference type="ARBA" id="ARBA00023134"/>
    </source>
</evidence>
<dbReference type="Pfam" id="PF11951">
    <property type="entry name" value="Fungal_trans_2"/>
    <property type="match status" value="1"/>
</dbReference>
<sequence>MEKGKSNVMRQSRYYHPAVDVSTPANCSLRFHGNFTGPIFFSIGESLTEYELSQEKQSFRYFITKASIQIPSVLDLRIWTEAIPLLSTAFPAIRYTLLALSAQHEVTIRSSHGNNNETLVHALRLYSYRQYGKAIQRLNFILIDAVQKHDIFLETSFACLLLVVCEVLRGVDVAAQYHLDGAINLISIPSVAKSQLVLAENRCATFPDSSELLRALGLIFQQLDLQAAAFAGSRLPIGPDNVDSITEYSTLRSPGNNFNGGSTIEELRQSLLSTQVEISRFVASETVIRWKYSAESKRGKDQKNEFRAVKKERDILIQQLQQWKIDFDTISLELSNIIIDYGTNRNMLPERQLDYHQQCARIVMLLSYFTYYILLSTSLSYDETTYDSYTLIFAHIIDLSETVLQLEQPSFFSDGGSEAFSSSAFCIDMKLIYPLYITALKCREFIIRHRAVCLLSMCGREGVWDGRMMASMAQSVISYEEEYAIIFHEYGQKTPVPMADSVKDCIISIPEKARIHGVGIVDMDRTKRQLRIACYNKNETTTTDNEVIWERILLDLTFSLFLRENEHRNDSTSLILAGGQSSRMGSRKELLNHPSGLQMYQYLINTISQACPQLDTIYMSVKNENLVPPWELHRTQSTGNKVSIRFIYDDSDHDKTTHTAKDIGPAAGLLVAYHTNPKTNWLIVACDFPLLQIRTLQRLIESSTSSPVTCYRNSKGFCEPFLAIWSPEGLEKLAENVRQGRTGPRFVIEELADAQIISPENEMELFNVNTVKELQEACHLLKDIK</sequence>
<evidence type="ECO:0000256" key="6">
    <source>
        <dbReference type="ARBA" id="ARBA00023150"/>
    </source>
</evidence>
<keyword evidence="3" id="KW-0805">Transcription regulation</keyword>
<evidence type="ECO:0000313" key="11">
    <source>
        <dbReference type="Proteomes" id="UP000001745"/>
    </source>
</evidence>
<dbReference type="CDD" id="cd02503">
    <property type="entry name" value="MobA"/>
    <property type="match status" value="1"/>
</dbReference>
<dbReference type="InterPro" id="IPR013482">
    <property type="entry name" value="Molybde_CF_guanTrfase"/>
</dbReference>
<evidence type="ECO:0000256" key="3">
    <source>
        <dbReference type="ARBA" id="ARBA00023015"/>
    </source>
</evidence>
<evidence type="ECO:0000256" key="2">
    <source>
        <dbReference type="ARBA" id="ARBA00022833"/>
    </source>
</evidence>
<name>B8M9P5_TALSN</name>
<dbReference type="eggNOG" id="ENOG502SR1X">
    <property type="taxonomic scope" value="Eukaryota"/>
</dbReference>
<keyword evidence="5" id="KW-0342">GTP-binding</keyword>
<evidence type="ECO:0000259" key="9">
    <source>
        <dbReference type="Pfam" id="PF12804"/>
    </source>
</evidence>
<keyword evidence="6" id="KW-0501">Molybdenum cofactor biosynthesis</keyword>
<dbReference type="SUPFAM" id="SSF53448">
    <property type="entry name" value="Nucleotide-diphospho-sugar transferases"/>
    <property type="match status" value="1"/>
</dbReference>
<keyword evidence="11" id="KW-1185">Reference proteome</keyword>
<dbReference type="PANTHER" id="PTHR36206:SF12">
    <property type="entry name" value="ASPERCRYPTIN BIOSYNTHESIS CLUSTER-SPECIFIC TRANSCRIPTION REGULATOR ATNN-RELATED"/>
    <property type="match status" value="1"/>
</dbReference>
<keyword evidence="7" id="KW-0804">Transcription</keyword>
<gene>
    <name evidence="10" type="ORF">TSTA_118170</name>
</gene>
<dbReference type="Gene3D" id="3.90.550.10">
    <property type="entry name" value="Spore Coat Polysaccharide Biosynthesis Protein SpsA, Chain A"/>
    <property type="match status" value="1"/>
</dbReference>
<feature type="domain" description="MobA-like NTP transferase" evidence="9">
    <location>
        <begin position="574"/>
        <end position="751"/>
    </location>
</feature>